<evidence type="ECO:0000313" key="2">
    <source>
        <dbReference type="Proteomes" id="UP000805704"/>
    </source>
</evidence>
<feature type="non-terminal residue" evidence="1">
    <location>
        <position position="44"/>
    </location>
</feature>
<gene>
    <name evidence="1" type="ORF">GBF38_006456</name>
</gene>
<sequence length="44" mass="4334">MCPAAGSGGEDVALQSQSGTGVMWLLLPGDGACFRVGPGLSALR</sequence>
<organism evidence="1 2">
    <name type="scientific">Nibea albiflora</name>
    <name type="common">Yellow drum</name>
    <name type="synonym">Corvina albiflora</name>
    <dbReference type="NCBI Taxonomy" id="240163"/>
    <lineage>
        <taxon>Eukaryota</taxon>
        <taxon>Metazoa</taxon>
        <taxon>Chordata</taxon>
        <taxon>Craniata</taxon>
        <taxon>Vertebrata</taxon>
        <taxon>Euteleostomi</taxon>
        <taxon>Actinopterygii</taxon>
        <taxon>Neopterygii</taxon>
        <taxon>Teleostei</taxon>
        <taxon>Neoteleostei</taxon>
        <taxon>Acanthomorphata</taxon>
        <taxon>Eupercaria</taxon>
        <taxon>Sciaenidae</taxon>
        <taxon>Nibea</taxon>
    </lineage>
</organism>
<reference evidence="1" key="1">
    <citation type="submission" date="2020-04" db="EMBL/GenBank/DDBJ databases">
        <title>A chromosome-scale assembly and high-density genetic map of the yellow drum (Nibea albiflora) genome.</title>
        <authorList>
            <person name="Xu D."/>
            <person name="Zhang W."/>
            <person name="Chen R."/>
            <person name="Tan P."/>
            <person name="Wang L."/>
            <person name="Song H."/>
            <person name="Tian L."/>
            <person name="Zhu Q."/>
            <person name="Wang B."/>
        </authorList>
    </citation>
    <scope>NUCLEOTIDE SEQUENCE</scope>
    <source>
        <strain evidence="1">ZJHYS-2018</strain>
    </source>
</reference>
<dbReference type="EMBL" id="CM024802">
    <property type="protein sequence ID" value="KAG8011555.1"/>
    <property type="molecule type" value="Genomic_DNA"/>
</dbReference>
<keyword evidence="2" id="KW-1185">Reference proteome</keyword>
<dbReference type="Proteomes" id="UP000805704">
    <property type="component" value="Chromosome 14"/>
</dbReference>
<accession>A0ACB7FAP4</accession>
<protein>
    <submittedName>
        <fullName evidence="1">Uncharacterized protein</fullName>
    </submittedName>
</protein>
<proteinExistence type="predicted"/>
<name>A0ACB7FAP4_NIBAL</name>
<evidence type="ECO:0000313" key="1">
    <source>
        <dbReference type="EMBL" id="KAG8011555.1"/>
    </source>
</evidence>
<comment type="caution">
    <text evidence="1">The sequence shown here is derived from an EMBL/GenBank/DDBJ whole genome shotgun (WGS) entry which is preliminary data.</text>
</comment>